<reference evidence="3" key="1">
    <citation type="journal article" date="2019" name="Int. J. Syst. Evol. Microbiol.">
        <title>The Global Catalogue of Microorganisms (GCM) 10K type strain sequencing project: providing services to taxonomists for standard genome sequencing and annotation.</title>
        <authorList>
            <consortium name="The Broad Institute Genomics Platform"/>
            <consortium name="The Broad Institute Genome Sequencing Center for Infectious Disease"/>
            <person name="Wu L."/>
            <person name="Ma J."/>
        </authorList>
    </citation>
    <scope>NUCLEOTIDE SEQUENCE [LARGE SCALE GENOMIC DNA]</scope>
    <source>
        <strain evidence="3">KCTC 3950</strain>
    </source>
</reference>
<dbReference type="CDD" id="cd10434">
    <property type="entry name" value="GIY-YIG_UvrC_Cho"/>
    <property type="match status" value="1"/>
</dbReference>
<feature type="domain" description="GIY-YIG" evidence="1">
    <location>
        <begin position="12"/>
        <end position="90"/>
    </location>
</feature>
<dbReference type="Pfam" id="PF01541">
    <property type="entry name" value="GIY-YIG"/>
    <property type="match status" value="1"/>
</dbReference>
<dbReference type="SUPFAM" id="SSF82771">
    <property type="entry name" value="GIY-YIG endonuclease"/>
    <property type="match status" value="1"/>
</dbReference>
<evidence type="ECO:0000313" key="3">
    <source>
        <dbReference type="Proteomes" id="UP001597541"/>
    </source>
</evidence>
<dbReference type="PANTHER" id="PTHR30562:SF1">
    <property type="entry name" value="UVRABC SYSTEM PROTEIN C"/>
    <property type="match status" value="1"/>
</dbReference>
<dbReference type="InterPro" id="IPR035901">
    <property type="entry name" value="GIY-YIG_endonuc_sf"/>
</dbReference>
<name>A0ABW5PDA5_9BACL</name>
<dbReference type="Proteomes" id="UP001597541">
    <property type="component" value="Unassembled WGS sequence"/>
</dbReference>
<sequence>MSFTFVAADYPEKPGCYLMRDSGGRILYVGKSKNLRNRLRSYFTQHHQKRRLIELVANIDSIEIVLVNNEPESLMLENNLIKIHKPPYNRALKRDNSGFAYLQMVSDPLPRLDVYYRDRRPKGARTTAGSIDQVQDQEKMSLRFGPYVSSRFQHAVMDFVTDHYKLRTCTTLPKRACLLYHIGKCSGVCEGHISKKDYMESAQQTADMLQHRNDQLIGAMKAKMEWYADRLEYEKAEHILRHIRILERIPEKQIVDRETKWNQDVLYFGETGVLIASVQEGMLRDFRYIQQSLHEKEDAGCDVFILKYYGADPPDELIVNRVHRPDAVRSQLRHSSRRSVRITEPKRGLKFDLLQLAKANYEFRAGGGQAAAASAHE</sequence>
<dbReference type="InterPro" id="IPR000305">
    <property type="entry name" value="GIY-YIG_endonuc"/>
</dbReference>
<dbReference type="PANTHER" id="PTHR30562">
    <property type="entry name" value="UVRC/OXIDOREDUCTASE"/>
    <property type="match status" value="1"/>
</dbReference>
<keyword evidence="3" id="KW-1185">Reference proteome</keyword>
<dbReference type="Gene3D" id="3.40.1440.10">
    <property type="entry name" value="GIY-YIG endonuclease"/>
    <property type="match status" value="1"/>
</dbReference>
<evidence type="ECO:0000313" key="2">
    <source>
        <dbReference type="EMBL" id="MFD2613133.1"/>
    </source>
</evidence>
<protein>
    <submittedName>
        <fullName evidence="2">GIY-YIG nuclease family protein</fullName>
    </submittedName>
</protein>
<dbReference type="SMART" id="SM00465">
    <property type="entry name" value="GIYc"/>
    <property type="match status" value="1"/>
</dbReference>
<dbReference type="SUPFAM" id="SSF46600">
    <property type="entry name" value="C-terminal UvrC-binding domain of UvrB"/>
    <property type="match status" value="1"/>
</dbReference>
<dbReference type="InterPro" id="IPR050066">
    <property type="entry name" value="UvrABC_protein_C"/>
</dbReference>
<dbReference type="RefSeq" id="WP_377603082.1">
    <property type="nucleotide sequence ID" value="NZ_JBHUME010000007.1"/>
</dbReference>
<evidence type="ECO:0000259" key="1">
    <source>
        <dbReference type="PROSITE" id="PS50164"/>
    </source>
</evidence>
<organism evidence="2 3">
    <name type="scientific">Paenibacillus gansuensis</name>
    <dbReference type="NCBI Taxonomy" id="306542"/>
    <lineage>
        <taxon>Bacteria</taxon>
        <taxon>Bacillati</taxon>
        <taxon>Bacillota</taxon>
        <taxon>Bacilli</taxon>
        <taxon>Bacillales</taxon>
        <taxon>Paenibacillaceae</taxon>
        <taxon>Paenibacillus</taxon>
    </lineage>
</organism>
<proteinExistence type="predicted"/>
<dbReference type="EMBL" id="JBHUME010000007">
    <property type="protein sequence ID" value="MFD2613133.1"/>
    <property type="molecule type" value="Genomic_DNA"/>
</dbReference>
<dbReference type="PROSITE" id="PS50164">
    <property type="entry name" value="GIY_YIG"/>
    <property type="match status" value="1"/>
</dbReference>
<dbReference type="InterPro" id="IPR047296">
    <property type="entry name" value="GIY-YIG_UvrC_Cho"/>
</dbReference>
<gene>
    <name evidence="2" type="ORF">ACFSUF_11930</name>
</gene>
<dbReference type="InterPro" id="IPR036876">
    <property type="entry name" value="UVR_dom_sf"/>
</dbReference>
<accession>A0ABW5PDA5</accession>
<comment type="caution">
    <text evidence="2">The sequence shown here is derived from an EMBL/GenBank/DDBJ whole genome shotgun (WGS) entry which is preliminary data.</text>
</comment>
<dbReference type="Pfam" id="PF22920">
    <property type="entry name" value="UvrC_RNaseH"/>
    <property type="match status" value="1"/>
</dbReference>